<dbReference type="RefSeq" id="WP_063607668.1">
    <property type="nucleotide sequence ID" value="NZ_CP099647.1"/>
</dbReference>
<comment type="caution">
    <text evidence="4">The sequence shown here is derived from an EMBL/GenBank/DDBJ whole genome shotgun (WGS) entry which is preliminary data.</text>
</comment>
<protein>
    <submittedName>
        <fullName evidence="4">DNA-binding response OmpR family regulator</fullName>
    </submittedName>
</protein>
<reference evidence="4 5" key="1">
    <citation type="submission" date="2020-08" db="EMBL/GenBank/DDBJ databases">
        <title>Genomic Encyclopedia of Type Strains, Phase IV (KMG-V): Genome sequencing to study the core and pangenomes of soil and plant-associated prokaryotes.</title>
        <authorList>
            <person name="Whitman W."/>
        </authorList>
    </citation>
    <scope>NUCLEOTIDE SEQUENCE [LARGE SCALE GENOMIC DNA]</scope>
    <source>
        <strain evidence="4 5">SEMIA 4013</strain>
    </source>
</reference>
<dbReference type="InterPro" id="IPR050595">
    <property type="entry name" value="Bact_response_regulator"/>
</dbReference>
<dbReference type="PANTHER" id="PTHR44591">
    <property type="entry name" value="STRESS RESPONSE REGULATOR PROTEIN 1"/>
    <property type="match status" value="1"/>
</dbReference>
<feature type="domain" description="Response regulatory" evidence="3">
    <location>
        <begin position="2"/>
        <end position="106"/>
    </location>
</feature>
<accession>A0AAW3UXR9</accession>
<dbReference type="Proteomes" id="UP000518681">
    <property type="component" value="Unassembled WGS sequence"/>
</dbReference>
<evidence type="ECO:0000259" key="3">
    <source>
        <dbReference type="PROSITE" id="PS50110"/>
    </source>
</evidence>
<dbReference type="EMBL" id="JACIIK010000007">
    <property type="protein sequence ID" value="MBB6203434.1"/>
    <property type="molecule type" value="Genomic_DNA"/>
</dbReference>
<evidence type="ECO:0000256" key="2">
    <source>
        <dbReference type="PROSITE-ProRule" id="PRU00169"/>
    </source>
</evidence>
<dbReference type="InterPro" id="IPR011006">
    <property type="entry name" value="CheY-like_superfamily"/>
</dbReference>
<keyword evidence="1 2" id="KW-0597">Phosphoprotein</keyword>
<dbReference type="Gene3D" id="3.40.50.2300">
    <property type="match status" value="1"/>
</dbReference>
<keyword evidence="4" id="KW-0238">DNA-binding</keyword>
<dbReference type="InterPro" id="IPR001789">
    <property type="entry name" value="Sig_transdc_resp-reg_receiver"/>
</dbReference>
<organism evidence="4 5">
    <name type="scientific">Paraburkholderia fungorum</name>
    <dbReference type="NCBI Taxonomy" id="134537"/>
    <lineage>
        <taxon>Bacteria</taxon>
        <taxon>Pseudomonadati</taxon>
        <taxon>Pseudomonadota</taxon>
        <taxon>Betaproteobacteria</taxon>
        <taxon>Burkholderiales</taxon>
        <taxon>Burkholderiaceae</taxon>
        <taxon>Paraburkholderia</taxon>
    </lineage>
</organism>
<name>A0AAW3UXR9_9BURK</name>
<dbReference type="PROSITE" id="PS50110">
    <property type="entry name" value="RESPONSE_REGULATORY"/>
    <property type="match status" value="1"/>
</dbReference>
<evidence type="ECO:0000313" key="4">
    <source>
        <dbReference type="EMBL" id="MBB6203434.1"/>
    </source>
</evidence>
<dbReference type="GO" id="GO:0003677">
    <property type="term" value="F:DNA binding"/>
    <property type="evidence" value="ECO:0007669"/>
    <property type="project" value="UniProtKB-KW"/>
</dbReference>
<sequence>MDVLVVEDNEAVAESLTFLLDCYNHRATAAHDGEAALRVLRAQPFQLVLLDENLPGLKGSAVARSIIDMRVFDRPFIVPMTGDSDGSLESPQLFMSVCTSRFPWKR</sequence>
<dbReference type="SUPFAM" id="SSF52172">
    <property type="entry name" value="CheY-like"/>
    <property type="match status" value="1"/>
</dbReference>
<feature type="modified residue" description="4-aspartylphosphate" evidence="2">
    <location>
        <position position="51"/>
    </location>
</feature>
<proteinExistence type="predicted"/>
<gene>
    <name evidence="4" type="ORF">GGD69_004312</name>
</gene>
<dbReference type="GO" id="GO:0000160">
    <property type="term" value="P:phosphorelay signal transduction system"/>
    <property type="evidence" value="ECO:0007669"/>
    <property type="project" value="InterPro"/>
</dbReference>
<evidence type="ECO:0000256" key="1">
    <source>
        <dbReference type="ARBA" id="ARBA00022553"/>
    </source>
</evidence>
<dbReference type="PANTHER" id="PTHR44591:SF21">
    <property type="entry name" value="TWO-COMPONENT RESPONSE REGULATOR"/>
    <property type="match status" value="1"/>
</dbReference>
<dbReference type="AlphaFoldDB" id="A0AAW3UXR9"/>
<evidence type="ECO:0000313" key="5">
    <source>
        <dbReference type="Proteomes" id="UP000518681"/>
    </source>
</evidence>
<dbReference type="Pfam" id="PF00072">
    <property type="entry name" value="Response_reg"/>
    <property type="match status" value="1"/>
</dbReference>